<dbReference type="PANTHER" id="PTHR11461">
    <property type="entry name" value="SERINE PROTEASE INHIBITOR, SERPIN"/>
    <property type="match status" value="1"/>
</dbReference>
<dbReference type="Gene3D" id="3.30.497.10">
    <property type="entry name" value="Antithrombin, subunit I, domain 2"/>
    <property type="match status" value="1"/>
</dbReference>
<protein>
    <recommendedName>
        <fullName evidence="1">Serpin domain-containing protein</fullName>
    </recommendedName>
</protein>
<feature type="non-terminal residue" evidence="2">
    <location>
        <position position="1"/>
    </location>
</feature>
<dbReference type="FunFam" id="2.10.310.10:FF:000001">
    <property type="entry name" value="Serpin family A member 1"/>
    <property type="match status" value="1"/>
</dbReference>
<organism evidence="2">
    <name type="scientific">marine sediment metagenome</name>
    <dbReference type="NCBI Taxonomy" id="412755"/>
    <lineage>
        <taxon>unclassified sequences</taxon>
        <taxon>metagenomes</taxon>
        <taxon>ecological metagenomes</taxon>
    </lineage>
</organism>
<dbReference type="PROSITE" id="PS00284">
    <property type="entry name" value="SERPIN"/>
    <property type="match status" value="1"/>
</dbReference>
<dbReference type="InterPro" id="IPR042178">
    <property type="entry name" value="Serpin_sf_1"/>
</dbReference>
<dbReference type="EMBL" id="BARU01001806">
    <property type="protein sequence ID" value="GAH20942.1"/>
    <property type="molecule type" value="Genomic_DNA"/>
</dbReference>
<dbReference type="InterPro" id="IPR000215">
    <property type="entry name" value="Serpin_fam"/>
</dbReference>
<dbReference type="AlphaFoldDB" id="X1DL57"/>
<dbReference type="InterPro" id="IPR036186">
    <property type="entry name" value="Serpin_sf"/>
</dbReference>
<accession>X1DL57</accession>
<sequence length="163" mass="17986">DNYQAVELPYDGRELSIVILLPNSGQFETFEEAIEYQQVKDIIENLGKREVRLTMPKFEFDSSFGLKKTLIDMGMLVAFSAGADFSGMTGEKDLFISDVIHKAFVSVDEAGTEAAAATAVIMELTAMPETPVEVTLNRPFIFLIRDIETGAILFVGRVINPGE</sequence>
<evidence type="ECO:0000313" key="2">
    <source>
        <dbReference type="EMBL" id="GAH20942.1"/>
    </source>
</evidence>
<dbReference type="GO" id="GO:0004867">
    <property type="term" value="F:serine-type endopeptidase inhibitor activity"/>
    <property type="evidence" value="ECO:0007669"/>
    <property type="project" value="InterPro"/>
</dbReference>
<reference evidence="2" key="1">
    <citation type="journal article" date="2014" name="Front. Microbiol.">
        <title>High frequency of phylogenetically diverse reductive dehalogenase-homologous genes in deep subseafloor sedimentary metagenomes.</title>
        <authorList>
            <person name="Kawai M."/>
            <person name="Futagami T."/>
            <person name="Toyoda A."/>
            <person name="Takaki Y."/>
            <person name="Nishi S."/>
            <person name="Hori S."/>
            <person name="Arai W."/>
            <person name="Tsubouchi T."/>
            <person name="Morono Y."/>
            <person name="Uchiyama I."/>
            <person name="Ito T."/>
            <person name="Fujiyama A."/>
            <person name="Inagaki F."/>
            <person name="Takami H."/>
        </authorList>
    </citation>
    <scope>NUCLEOTIDE SEQUENCE</scope>
    <source>
        <strain evidence="2">Expedition CK06-06</strain>
    </source>
</reference>
<dbReference type="Gene3D" id="2.30.39.10">
    <property type="entry name" value="Alpha-1-antitrypsin, domain 1"/>
    <property type="match status" value="1"/>
</dbReference>
<gene>
    <name evidence="2" type="ORF">S03H2_04528</name>
</gene>
<feature type="domain" description="Serpin" evidence="1">
    <location>
        <begin position="1"/>
        <end position="161"/>
    </location>
</feature>
<dbReference type="InterPro" id="IPR023795">
    <property type="entry name" value="Serpin_CS"/>
</dbReference>
<dbReference type="PANTHER" id="PTHR11461:SF211">
    <property type="entry name" value="GH10112P-RELATED"/>
    <property type="match status" value="1"/>
</dbReference>
<dbReference type="InterPro" id="IPR042185">
    <property type="entry name" value="Serpin_sf_2"/>
</dbReference>
<dbReference type="SMART" id="SM00093">
    <property type="entry name" value="SERPIN"/>
    <property type="match status" value="1"/>
</dbReference>
<dbReference type="GO" id="GO:0005615">
    <property type="term" value="C:extracellular space"/>
    <property type="evidence" value="ECO:0007669"/>
    <property type="project" value="InterPro"/>
</dbReference>
<proteinExistence type="predicted"/>
<comment type="caution">
    <text evidence="2">The sequence shown here is derived from an EMBL/GenBank/DDBJ whole genome shotgun (WGS) entry which is preliminary data.</text>
</comment>
<dbReference type="Gene3D" id="2.10.310.10">
    <property type="entry name" value="Serpins superfamily"/>
    <property type="match status" value="1"/>
</dbReference>
<dbReference type="InterPro" id="IPR023796">
    <property type="entry name" value="Serpin_dom"/>
</dbReference>
<name>X1DL57_9ZZZZ</name>
<evidence type="ECO:0000259" key="1">
    <source>
        <dbReference type="SMART" id="SM00093"/>
    </source>
</evidence>
<dbReference type="SUPFAM" id="SSF56574">
    <property type="entry name" value="Serpins"/>
    <property type="match status" value="1"/>
</dbReference>
<dbReference type="Pfam" id="PF00079">
    <property type="entry name" value="Serpin"/>
    <property type="match status" value="1"/>
</dbReference>